<reference evidence="2 3" key="1">
    <citation type="journal article" date="2015" name="Genome Biol. Evol.">
        <title>Comparative Genomics of a Bacterivorous Green Alga Reveals Evolutionary Causalities and Consequences of Phago-Mixotrophic Mode of Nutrition.</title>
        <authorList>
            <person name="Burns J.A."/>
            <person name="Paasch A."/>
            <person name="Narechania A."/>
            <person name="Kim E."/>
        </authorList>
    </citation>
    <scope>NUCLEOTIDE SEQUENCE [LARGE SCALE GENOMIC DNA]</scope>
    <source>
        <strain evidence="2 3">PLY_AMNH</strain>
    </source>
</reference>
<dbReference type="InterPro" id="IPR036249">
    <property type="entry name" value="Thioredoxin-like_sf"/>
</dbReference>
<gene>
    <name evidence="2" type="ORF">CYMTET_3804</name>
</gene>
<feature type="chain" id="PRO_5042192476" description="Thioredoxin-like fold domain-containing protein" evidence="1">
    <location>
        <begin position="24"/>
        <end position="230"/>
    </location>
</feature>
<sequence>MPSTTDFLIALTFAAAIFTGSDAQIALPYRQSGQYLIGDSKSTIQIEVFVDLFCGDARLDWLMWKGLKGKLAGENVGLQFHVIVEPFHPWSFTAAVGAQTAAQHGGPDAFFTFAESCWNHGGDFITNWGDQHYPLQSLTEKSVVSELNTFAAAAGVPEDVFYRGMTNRSTAGGMNPWGVARESWKQAVSRGAASSPWYFVNGVPYFAASDSLHPGEQNWVSLINKLLAKQ</sequence>
<name>A0AAE0H2R4_9CHLO</name>
<dbReference type="SUPFAM" id="SSF52833">
    <property type="entry name" value="Thioredoxin-like"/>
    <property type="match status" value="1"/>
</dbReference>
<dbReference type="EMBL" id="LGRX02000377">
    <property type="protein sequence ID" value="KAK3288731.1"/>
    <property type="molecule type" value="Genomic_DNA"/>
</dbReference>
<keyword evidence="1" id="KW-0732">Signal</keyword>
<feature type="signal peptide" evidence="1">
    <location>
        <begin position="1"/>
        <end position="23"/>
    </location>
</feature>
<protein>
    <recommendedName>
        <fullName evidence="4">Thioredoxin-like fold domain-containing protein</fullName>
    </recommendedName>
</protein>
<dbReference type="AlphaFoldDB" id="A0AAE0H2R4"/>
<evidence type="ECO:0008006" key="4">
    <source>
        <dbReference type="Google" id="ProtNLM"/>
    </source>
</evidence>
<dbReference type="Gene3D" id="3.40.30.10">
    <property type="entry name" value="Glutaredoxin"/>
    <property type="match status" value="1"/>
</dbReference>
<dbReference type="Proteomes" id="UP001190700">
    <property type="component" value="Unassembled WGS sequence"/>
</dbReference>
<evidence type="ECO:0000313" key="3">
    <source>
        <dbReference type="Proteomes" id="UP001190700"/>
    </source>
</evidence>
<organism evidence="2 3">
    <name type="scientific">Cymbomonas tetramitiformis</name>
    <dbReference type="NCBI Taxonomy" id="36881"/>
    <lineage>
        <taxon>Eukaryota</taxon>
        <taxon>Viridiplantae</taxon>
        <taxon>Chlorophyta</taxon>
        <taxon>Pyramimonadophyceae</taxon>
        <taxon>Pyramimonadales</taxon>
        <taxon>Pyramimonadaceae</taxon>
        <taxon>Cymbomonas</taxon>
    </lineage>
</organism>
<dbReference type="PANTHER" id="PTHR33875">
    <property type="entry name" value="OS09G0542200 PROTEIN"/>
    <property type="match status" value="1"/>
</dbReference>
<evidence type="ECO:0000256" key="1">
    <source>
        <dbReference type="SAM" id="SignalP"/>
    </source>
</evidence>
<dbReference type="PANTHER" id="PTHR33875:SF2">
    <property type="entry name" value="ACR183CP"/>
    <property type="match status" value="1"/>
</dbReference>
<evidence type="ECO:0000313" key="2">
    <source>
        <dbReference type="EMBL" id="KAK3288731.1"/>
    </source>
</evidence>
<keyword evidence="3" id="KW-1185">Reference proteome</keyword>
<accession>A0AAE0H2R4</accession>
<proteinExistence type="predicted"/>
<comment type="caution">
    <text evidence="2">The sequence shown here is derived from an EMBL/GenBank/DDBJ whole genome shotgun (WGS) entry which is preliminary data.</text>
</comment>